<feature type="chain" id="PRO_5025673724" evidence="1">
    <location>
        <begin position="29"/>
        <end position="70"/>
    </location>
</feature>
<keyword evidence="1" id="KW-0732">Signal</keyword>
<dbReference type="PANTHER" id="PTHR36328:SF1">
    <property type="entry name" value="TRANSMEMBRANE PROTEIN"/>
    <property type="match status" value="1"/>
</dbReference>
<proteinExistence type="predicted"/>
<dbReference type="EMBL" id="JAAGAX010000010">
    <property type="protein sequence ID" value="KAF2301118.1"/>
    <property type="molecule type" value="Genomic_DNA"/>
</dbReference>
<evidence type="ECO:0000256" key="1">
    <source>
        <dbReference type="SAM" id="SignalP"/>
    </source>
</evidence>
<gene>
    <name evidence="2" type="ORF">GH714_020200</name>
</gene>
<dbReference type="PANTHER" id="PTHR36328">
    <property type="entry name" value="TRANSMEMBRANE PROTEIN"/>
    <property type="match status" value="1"/>
</dbReference>
<name>A0A6A6LLG7_HEVBR</name>
<keyword evidence="3" id="KW-1185">Reference proteome</keyword>
<protein>
    <submittedName>
        <fullName evidence="2">Uncharacterized protein</fullName>
    </submittedName>
</protein>
<feature type="signal peptide" evidence="1">
    <location>
        <begin position="1"/>
        <end position="28"/>
    </location>
</feature>
<reference evidence="2 3" key="1">
    <citation type="journal article" date="2020" name="Mol. Plant">
        <title>The Chromosome-Based Rubber Tree Genome Provides New Insights into Spurge Genome Evolution and Rubber Biosynthesis.</title>
        <authorList>
            <person name="Liu J."/>
            <person name="Shi C."/>
            <person name="Shi C.C."/>
            <person name="Li W."/>
            <person name="Zhang Q.J."/>
            <person name="Zhang Y."/>
            <person name="Li K."/>
            <person name="Lu H.F."/>
            <person name="Shi C."/>
            <person name="Zhu S.T."/>
            <person name="Xiao Z.Y."/>
            <person name="Nan H."/>
            <person name="Yue Y."/>
            <person name="Zhu X.G."/>
            <person name="Wu Y."/>
            <person name="Hong X.N."/>
            <person name="Fan G.Y."/>
            <person name="Tong Y."/>
            <person name="Zhang D."/>
            <person name="Mao C.L."/>
            <person name="Liu Y.L."/>
            <person name="Hao S.J."/>
            <person name="Liu W.Q."/>
            <person name="Lv M.Q."/>
            <person name="Zhang H.B."/>
            <person name="Liu Y."/>
            <person name="Hu-Tang G.R."/>
            <person name="Wang J.P."/>
            <person name="Wang J.H."/>
            <person name="Sun Y.H."/>
            <person name="Ni S.B."/>
            <person name="Chen W.B."/>
            <person name="Zhang X.C."/>
            <person name="Jiao Y.N."/>
            <person name="Eichler E.E."/>
            <person name="Li G.H."/>
            <person name="Liu X."/>
            <person name="Gao L.Z."/>
        </authorList>
    </citation>
    <scope>NUCLEOTIDE SEQUENCE [LARGE SCALE GENOMIC DNA]</scope>
    <source>
        <strain evidence="3">cv. GT1</strain>
        <tissue evidence="2">Leaf</tissue>
    </source>
</reference>
<dbReference type="AlphaFoldDB" id="A0A6A6LLG7"/>
<accession>A0A6A6LLG7</accession>
<comment type="caution">
    <text evidence="2">The sequence shown here is derived from an EMBL/GenBank/DDBJ whole genome shotgun (WGS) entry which is preliminary data.</text>
</comment>
<sequence length="70" mass="7335">MATNSLKSTLVALFIFALVLSPMTPCEAARSNHPRGLLQTDDPIVCPACVCCTPPPPGECCECCSTPVDP</sequence>
<evidence type="ECO:0000313" key="2">
    <source>
        <dbReference type="EMBL" id="KAF2301118.1"/>
    </source>
</evidence>
<dbReference type="Proteomes" id="UP000467840">
    <property type="component" value="Chromosome 4"/>
</dbReference>
<organism evidence="2 3">
    <name type="scientific">Hevea brasiliensis</name>
    <name type="common">Para rubber tree</name>
    <name type="synonym">Siphonia brasiliensis</name>
    <dbReference type="NCBI Taxonomy" id="3981"/>
    <lineage>
        <taxon>Eukaryota</taxon>
        <taxon>Viridiplantae</taxon>
        <taxon>Streptophyta</taxon>
        <taxon>Embryophyta</taxon>
        <taxon>Tracheophyta</taxon>
        <taxon>Spermatophyta</taxon>
        <taxon>Magnoliopsida</taxon>
        <taxon>eudicotyledons</taxon>
        <taxon>Gunneridae</taxon>
        <taxon>Pentapetalae</taxon>
        <taxon>rosids</taxon>
        <taxon>fabids</taxon>
        <taxon>Malpighiales</taxon>
        <taxon>Euphorbiaceae</taxon>
        <taxon>Crotonoideae</taxon>
        <taxon>Micrandreae</taxon>
        <taxon>Hevea</taxon>
    </lineage>
</organism>
<evidence type="ECO:0000313" key="3">
    <source>
        <dbReference type="Proteomes" id="UP000467840"/>
    </source>
</evidence>